<dbReference type="PROSITE" id="PS51746">
    <property type="entry name" value="PPM_2"/>
    <property type="match status" value="1"/>
</dbReference>
<proteinExistence type="predicted"/>
<dbReference type="GO" id="GO:0005739">
    <property type="term" value="C:mitochondrion"/>
    <property type="evidence" value="ECO:0007669"/>
    <property type="project" value="TreeGrafter"/>
</dbReference>
<evidence type="ECO:0000313" key="3">
    <source>
        <dbReference type="EMBL" id="KAJ2897011.1"/>
    </source>
</evidence>
<feature type="compositionally biased region" description="Low complexity" evidence="1">
    <location>
        <begin position="35"/>
        <end position="46"/>
    </location>
</feature>
<dbReference type="Pfam" id="PF00481">
    <property type="entry name" value="PP2C"/>
    <property type="match status" value="1"/>
</dbReference>
<keyword evidence="4" id="KW-1185">Reference proteome</keyword>
<dbReference type="Proteomes" id="UP001201980">
    <property type="component" value="Unassembled WGS sequence"/>
</dbReference>
<dbReference type="PANTHER" id="PTHR13832:SF792">
    <property type="entry name" value="GM14286P"/>
    <property type="match status" value="1"/>
</dbReference>
<dbReference type="SUPFAM" id="SSF81606">
    <property type="entry name" value="PP2C-like"/>
    <property type="match status" value="1"/>
</dbReference>
<feature type="compositionally biased region" description="Low complexity" evidence="1">
    <location>
        <begin position="103"/>
        <end position="113"/>
    </location>
</feature>
<dbReference type="GO" id="GO:0004741">
    <property type="term" value="F:[pyruvate dehydrogenase (acetyl-transferring)]-phosphatase activity"/>
    <property type="evidence" value="ECO:0007669"/>
    <property type="project" value="TreeGrafter"/>
</dbReference>
<dbReference type="PANTHER" id="PTHR13832">
    <property type="entry name" value="PROTEIN PHOSPHATASE 2C"/>
    <property type="match status" value="1"/>
</dbReference>
<dbReference type="EMBL" id="JAKWBI020000300">
    <property type="protein sequence ID" value="KAJ2897011.1"/>
    <property type="molecule type" value="Genomic_DNA"/>
</dbReference>
<dbReference type="InterPro" id="IPR001932">
    <property type="entry name" value="PPM-type_phosphatase-like_dom"/>
</dbReference>
<dbReference type="InterPro" id="IPR015655">
    <property type="entry name" value="PP2C"/>
</dbReference>
<feature type="domain" description="PPM-type phosphatase" evidence="2">
    <location>
        <begin position="244"/>
        <end position="627"/>
    </location>
</feature>
<dbReference type="InterPro" id="IPR036457">
    <property type="entry name" value="PPM-type-like_dom_sf"/>
</dbReference>
<feature type="compositionally biased region" description="Pro residues" evidence="1">
    <location>
        <begin position="52"/>
        <end position="63"/>
    </location>
</feature>
<sequence>MPHQKNRLSRSLSLSGATISRFFTSSSARTKTERSNSSNNTDSNKNGAQPSSTPPPINTPEPPAIMMAEDPPKDSSKDAVPAKSPFGTLEVPGMGTGDRRESTGSTASTGSTGYPKGRRGSHLAMMTQHQNQFQDQMLAEQEPAAVIQEQVIPEEKEKERRPSCLCTHSDSGSDPGSGSGSDAPSPAEQQQPETRNDWRTMGLHKPLRLAEAVEKLRQEEESSRKPYPGVSGRVIRTDVVRVASLSPTEDQFCHGELDAGTDLMWPYWGVFDGHSGPTTSTLLSRYLSAYVSNHLLSRWRPESPDSPEPEVVIEACRAAFAQLDEEIAVDALAAMEEYEEGKIGHAEAVCRIKPASAGSCATFLLMDPVKGKVYAAGVGDSSSVVGKKKEEKEKDEGEEDREDNSSSALSDPEWETVYITTDHTASNPREISLVNKAHPADDPSPIDAKTGRLLSCAVTRSFGDSRWKWPREKLEKWQAHFWGKSMLKGYKTPPYLSAMPDVYGCEVKEGDFVVIGSDGFWDHFEKPEEVVKGLGKWVENERSGEVKENGVAGGEGGEQGRKKKGGYPYNWLAPSDDFVFEHENAATNLMRNAFGGKNEDLFCSAMSTTPPDSKEARDDATVVVVLF</sequence>
<feature type="region of interest" description="Disordered" evidence="1">
    <location>
        <begin position="545"/>
        <end position="565"/>
    </location>
</feature>
<feature type="region of interest" description="Disordered" evidence="1">
    <location>
        <begin position="1"/>
        <end position="199"/>
    </location>
</feature>
<evidence type="ECO:0000313" key="4">
    <source>
        <dbReference type="Proteomes" id="UP001201980"/>
    </source>
</evidence>
<evidence type="ECO:0000256" key="1">
    <source>
        <dbReference type="SAM" id="MobiDB-lite"/>
    </source>
</evidence>
<name>A0AAD5WR81_9PEZI</name>
<dbReference type="CDD" id="cd00143">
    <property type="entry name" value="PP2Cc"/>
    <property type="match status" value="1"/>
</dbReference>
<dbReference type="Gene3D" id="3.60.40.10">
    <property type="entry name" value="PPM-type phosphatase domain"/>
    <property type="match status" value="1"/>
</dbReference>
<feature type="compositionally biased region" description="Basic and acidic residues" evidence="1">
    <location>
        <begin position="153"/>
        <end position="162"/>
    </location>
</feature>
<evidence type="ECO:0000259" key="2">
    <source>
        <dbReference type="PROSITE" id="PS51746"/>
    </source>
</evidence>
<gene>
    <name evidence="3" type="ORF">MKZ38_005044</name>
</gene>
<accession>A0AAD5WR81</accession>
<feature type="compositionally biased region" description="Polar residues" evidence="1">
    <location>
        <begin position="9"/>
        <end position="29"/>
    </location>
</feature>
<feature type="compositionally biased region" description="Low complexity" evidence="1">
    <location>
        <begin position="169"/>
        <end position="187"/>
    </location>
</feature>
<organism evidence="3 4">
    <name type="scientific">Zalerion maritima</name>
    <dbReference type="NCBI Taxonomy" id="339359"/>
    <lineage>
        <taxon>Eukaryota</taxon>
        <taxon>Fungi</taxon>
        <taxon>Dikarya</taxon>
        <taxon>Ascomycota</taxon>
        <taxon>Pezizomycotina</taxon>
        <taxon>Sordariomycetes</taxon>
        <taxon>Lulworthiomycetidae</taxon>
        <taxon>Lulworthiales</taxon>
        <taxon>Lulworthiaceae</taxon>
        <taxon>Zalerion</taxon>
    </lineage>
</organism>
<feature type="region of interest" description="Disordered" evidence="1">
    <location>
        <begin position="382"/>
        <end position="413"/>
    </location>
</feature>
<dbReference type="AlphaFoldDB" id="A0AAD5WR81"/>
<dbReference type="SMART" id="SM00332">
    <property type="entry name" value="PP2Cc"/>
    <property type="match status" value="1"/>
</dbReference>
<comment type="caution">
    <text evidence="3">The sequence shown here is derived from an EMBL/GenBank/DDBJ whole genome shotgun (WGS) entry which is preliminary data.</text>
</comment>
<reference evidence="3" key="1">
    <citation type="submission" date="2022-07" db="EMBL/GenBank/DDBJ databases">
        <title>Draft genome sequence of Zalerion maritima ATCC 34329, a (micro)plastics degrading marine fungus.</title>
        <authorList>
            <person name="Paco A."/>
            <person name="Goncalves M.F.M."/>
            <person name="Rocha-Santos T.A.P."/>
            <person name="Alves A."/>
        </authorList>
    </citation>
    <scope>NUCLEOTIDE SEQUENCE</scope>
    <source>
        <strain evidence="3">ATCC 34329</strain>
    </source>
</reference>
<protein>
    <submittedName>
        <fullName evidence="3">Protein serine/threonine phosphatase 2C</fullName>
    </submittedName>
</protein>